<evidence type="ECO:0000313" key="3">
    <source>
        <dbReference type="Proteomes" id="UP001501746"/>
    </source>
</evidence>
<evidence type="ECO:0000313" key="2">
    <source>
        <dbReference type="EMBL" id="GAA1838556.1"/>
    </source>
</evidence>
<feature type="region of interest" description="Disordered" evidence="1">
    <location>
        <begin position="106"/>
        <end position="147"/>
    </location>
</feature>
<gene>
    <name evidence="2" type="ORF">GCM10009750_25310</name>
</gene>
<evidence type="ECO:0008006" key="4">
    <source>
        <dbReference type="Google" id="ProtNLM"/>
    </source>
</evidence>
<dbReference type="Proteomes" id="UP001501746">
    <property type="component" value="Unassembled WGS sequence"/>
</dbReference>
<dbReference type="EMBL" id="BAAANK010000007">
    <property type="protein sequence ID" value="GAA1838556.1"/>
    <property type="molecule type" value="Genomic_DNA"/>
</dbReference>
<reference evidence="2 3" key="1">
    <citation type="journal article" date="2019" name="Int. J. Syst. Evol. Microbiol.">
        <title>The Global Catalogue of Microorganisms (GCM) 10K type strain sequencing project: providing services to taxonomists for standard genome sequencing and annotation.</title>
        <authorList>
            <consortium name="The Broad Institute Genomics Platform"/>
            <consortium name="The Broad Institute Genome Sequencing Center for Infectious Disease"/>
            <person name="Wu L."/>
            <person name="Ma J."/>
        </authorList>
    </citation>
    <scope>NUCLEOTIDE SEQUENCE [LARGE SCALE GENOMIC DNA]</scope>
    <source>
        <strain evidence="2 3">JCM 14323</strain>
    </source>
</reference>
<comment type="caution">
    <text evidence="2">The sequence shown here is derived from an EMBL/GenBank/DDBJ whole genome shotgun (WGS) entry which is preliminary data.</text>
</comment>
<organism evidence="2 3">
    <name type="scientific">Agromyces salentinus</name>
    <dbReference type="NCBI Taxonomy" id="269421"/>
    <lineage>
        <taxon>Bacteria</taxon>
        <taxon>Bacillati</taxon>
        <taxon>Actinomycetota</taxon>
        <taxon>Actinomycetes</taxon>
        <taxon>Micrococcales</taxon>
        <taxon>Microbacteriaceae</taxon>
        <taxon>Agromyces</taxon>
    </lineage>
</organism>
<sequence>MAALPRSYRLNPADRLVLFALACDSFDGIESAPGADALAAWAGMFPSSVYEILSRLSAATADRPALVERSETRRGRHRTVYRLLVDQSGIAGEFEEPAASVVAQVRGAKADERSAHPTGEPSGERSGVAGELPSLSLPSIPPTPLTEPIARVLTPQSEEGSSLEQARATDYDADARDRLKDIPLHLWAWAESRRPIAHEHEGFARRKLARMGLPLPLNELLEHAYRLGAGNPWPGAQIIAARADRRPLTGASDPTAVLRSRLAQPVERNERPASMAGRQ</sequence>
<evidence type="ECO:0000256" key="1">
    <source>
        <dbReference type="SAM" id="MobiDB-lite"/>
    </source>
</evidence>
<dbReference type="RefSeq" id="WP_157426744.1">
    <property type="nucleotide sequence ID" value="NZ_BAAANK010000007.1"/>
</dbReference>
<proteinExistence type="predicted"/>
<keyword evidence="3" id="KW-1185">Reference proteome</keyword>
<accession>A0ABN2MV50</accession>
<name>A0ABN2MV50_9MICO</name>
<protein>
    <recommendedName>
        <fullName evidence="4">Helix-turn-helix domain-containing protein</fullName>
    </recommendedName>
</protein>